<keyword evidence="2 4" id="KW-0479">Metal-binding</keyword>
<gene>
    <name evidence="5" type="ORF">FYJ80_01245</name>
</gene>
<dbReference type="CDD" id="cd01310">
    <property type="entry name" value="TatD_DNAse"/>
    <property type="match status" value="1"/>
</dbReference>
<reference evidence="5 6" key="1">
    <citation type="submission" date="2019-08" db="EMBL/GenBank/DDBJ databases">
        <title>In-depth cultivation of the pig gut microbiome towards novel bacterial diversity and tailored functional studies.</title>
        <authorList>
            <person name="Wylensek D."/>
            <person name="Hitch T.C.A."/>
            <person name="Clavel T."/>
        </authorList>
    </citation>
    <scope>NUCLEOTIDE SEQUENCE [LARGE SCALE GENOMIC DNA]</scope>
    <source>
        <strain evidence="5 6">NM-380-WT-3C1</strain>
    </source>
</reference>
<comment type="similarity">
    <text evidence="1">Belongs to the metallo-dependent hydrolases superfamily. TatD-type hydrolase family.</text>
</comment>
<keyword evidence="3" id="KW-0378">Hydrolase</keyword>
<dbReference type="InterPro" id="IPR015991">
    <property type="entry name" value="TatD/YcfH-like"/>
</dbReference>
<feature type="binding site" evidence="4">
    <location>
        <position position="8"/>
    </location>
    <ligand>
        <name>a divalent metal cation</name>
        <dbReference type="ChEBI" id="CHEBI:60240"/>
        <label>1</label>
    </ligand>
</feature>
<feature type="binding site" evidence="4">
    <location>
        <position position="150"/>
    </location>
    <ligand>
        <name>a divalent metal cation</name>
        <dbReference type="ChEBI" id="CHEBI:60240"/>
        <label>2</label>
    </ligand>
</feature>
<sequence>MNTFTDTHFHLLSMKEKGVDIDNLDICYGMDIGTDIHDISLRLSLIKKFPNIKYTIGAGPWQLSQEDNIDYIAREIKNDIINNNPSMLGEIGLDYFHNYSTHEKQIMLFEAQLRLANELKLGVVIHNRDANIDTIISLKKERVNKGGIIHCFSADKEFLSQALDLDFYISFSGTLTYKKNDYLRDILKLVPIDRLLLETDSPYLAPVPDRGKVNNPERIIHTYKCASEVLEVEIDKLKEIVKNNFDTLLSR</sequence>
<evidence type="ECO:0000256" key="3">
    <source>
        <dbReference type="ARBA" id="ARBA00022801"/>
    </source>
</evidence>
<dbReference type="PIRSF" id="PIRSF005902">
    <property type="entry name" value="DNase_TatD"/>
    <property type="match status" value="1"/>
</dbReference>
<accession>A0A7X2PAM5</accession>
<dbReference type="Gene3D" id="3.20.20.140">
    <property type="entry name" value="Metal-dependent hydrolases"/>
    <property type="match status" value="1"/>
</dbReference>
<dbReference type="GO" id="GO:0046872">
    <property type="term" value="F:metal ion binding"/>
    <property type="evidence" value="ECO:0007669"/>
    <property type="project" value="UniProtKB-KW"/>
</dbReference>
<feature type="binding site" evidence="4">
    <location>
        <position position="200"/>
    </location>
    <ligand>
        <name>a divalent metal cation</name>
        <dbReference type="ChEBI" id="CHEBI:60240"/>
        <label>1</label>
    </ligand>
</feature>
<dbReference type="RefSeq" id="WP_154424307.1">
    <property type="nucleotide sequence ID" value="NZ_VUNN01000001.1"/>
</dbReference>
<organism evidence="5 6">
    <name type="scientific">Bullifex porci</name>
    <dbReference type="NCBI Taxonomy" id="2606638"/>
    <lineage>
        <taxon>Bacteria</taxon>
        <taxon>Pseudomonadati</taxon>
        <taxon>Spirochaetota</taxon>
        <taxon>Spirochaetia</taxon>
        <taxon>Spirochaetales</taxon>
        <taxon>Spirochaetaceae</taxon>
        <taxon>Bullifex</taxon>
    </lineage>
</organism>
<dbReference type="GO" id="GO:0004536">
    <property type="term" value="F:DNA nuclease activity"/>
    <property type="evidence" value="ECO:0007669"/>
    <property type="project" value="InterPro"/>
</dbReference>
<feature type="binding site" evidence="4">
    <location>
        <position position="90"/>
    </location>
    <ligand>
        <name>a divalent metal cation</name>
        <dbReference type="ChEBI" id="CHEBI:60240"/>
        <label>1</label>
    </ligand>
</feature>
<dbReference type="EMBL" id="VUNN01000001">
    <property type="protein sequence ID" value="MSU05411.1"/>
    <property type="molecule type" value="Genomic_DNA"/>
</dbReference>
<comment type="caution">
    <text evidence="5">The sequence shown here is derived from an EMBL/GenBank/DDBJ whole genome shotgun (WGS) entry which is preliminary data.</text>
</comment>
<name>A0A7X2PAM5_9SPIO</name>
<dbReference type="SUPFAM" id="SSF51556">
    <property type="entry name" value="Metallo-dependent hydrolases"/>
    <property type="match status" value="1"/>
</dbReference>
<dbReference type="Pfam" id="PF01026">
    <property type="entry name" value="TatD_DNase"/>
    <property type="match status" value="1"/>
</dbReference>
<dbReference type="AlphaFoldDB" id="A0A7X2PAM5"/>
<feature type="binding site" evidence="4">
    <location>
        <position position="126"/>
    </location>
    <ligand>
        <name>a divalent metal cation</name>
        <dbReference type="ChEBI" id="CHEBI:60240"/>
        <label>2</label>
    </ligand>
</feature>
<feature type="binding site" evidence="4">
    <location>
        <position position="10"/>
    </location>
    <ligand>
        <name>a divalent metal cation</name>
        <dbReference type="ChEBI" id="CHEBI:60240"/>
        <label>1</label>
    </ligand>
</feature>
<protein>
    <submittedName>
        <fullName evidence="5">TatD family deoxyribonuclease</fullName>
    </submittedName>
</protein>
<dbReference type="PANTHER" id="PTHR46124:SF2">
    <property type="entry name" value="D-AMINOACYL-TRNA DEACYLASE"/>
    <property type="match status" value="1"/>
</dbReference>
<evidence type="ECO:0000256" key="2">
    <source>
        <dbReference type="ARBA" id="ARBA00022723"/>
    </source>
</evidence>
<keyword evidence="6" id="KW-1185">Reference proteome</keyword>
<evidence type="ECO:0000313" key="5">
    <source>
        <dbReference type="EMBL" id="MSU05411.1"/>
    </source>
</evidence>
<evidence type="ECO:0000256" key="4">
    <source>
        <dbReference type="PIRSR" id="PIRSR005902-1"/>
    </source>
</evidence>
<dbReference type="FunFam" id="3.20.20.140:FF:000005">
    <property type="entry name" value="TatD family hydrolase"/>
    <property type="match status" value="1"/>
</dbReference>
<dbReference type="InterPro" id="IPR001130">
    <property type="entry name" value="TatD-like"/>
</dbReference>
<dbReference type="Proteomes" id="UP000460549">
    <property type="component" value="Unassembled WGS sequence"/>
</dbReference>
<dbReference type="PANTHER" id="PTHR46124">
    <property type="entry name" value="D-AMINOACYL-TRNA DEACYLASE"/>
    <property type="match status" value="1"/>
</dbReference>
<dbReference type="NCBIfam" id="TIGR00010">
    <property type="entry name" value="YchF/TatD family DNA exonuclease"/>
    <property type="match status" value="1"/>
</dbReference>
<dbReference type="InterPro" id="IPR032466">
    <property type="entry name" value="Metal_Hydrolase"/>
</dbReference>
<evidence type="ECO:0000256" key="1">
    <source>
        <dbReference type="ARBA" id="ARBA00009275"/>
    </source>
</evidence>
<dbReference type="GO" id="GO:0016788">
    <property type="term" value="F:hydrolase activity, acting on ester bonds"/>
    <property type="evidence" value="ECO:0007669"/>
    <property type="project" value="InterPro"/>
</dbReference>
<evidence type="ECO:0000313" key="6">
    <source>
        <dbReference type="Proteomes" id="UP000460549"/>
    </source>
</evidence>
<dbReference type="GO" id="GO:0005829">
    <property type="term" value="C:cytosol"/>
    <property type="evidence" value="ECO:0007669"/>
    <property type="project" value="TreeGrafter"/>
</dbReference>
<proteinExistence type="inferred from homology"/>